<proteinExistence type="predicted"/>
<protein>
    <submittedName>
        <fullName evidence="1">Uncharacterized protein</fullName>
    </submittedName>
</protein>
<accession>A0A2G5VPP5</accession>
<dbReference type="PANTHER" id="PTHR21503:SF8">
    <property type="entry name" value="F-BOX ASSOCIATED DOMAIN-CONTAINING PROTEIN-RELATED"/>
    <property type="match status" value="1"/>
</dbReference>
<organism evidence="1 2">
    <name type="scientific">Caenorhabditis nigoni</name>
    <dbReference type="NCBI Taxonomy" id="1611254"/>
    <lineage>
        <taxon>Eukaryota</taxon>
        <taxon>Metazoa</taxon>
        <taxon>Ecdysozoa</taxon>
        <taxon>Nematoda</taxon>
        <taxon>Chromadorea</taxon>
        <taxon>Rhabditida</taxon>
        <taxon>Rhabditina</taxon>
        <taxon>Rhabditomorpha</taxon>
        <taxon>Rhabditoidea</taxon>
        <taxon>Rhabditidae</taxon>
        <taxon>Peloderinae</taxon>
        <taxon>Caenorhabditis</taxon>
    </lineage>
</organism>
<keyword evidence="2" id="KW-1185">Reference proteome</keyword>
<dbReference type="PANTHER" id="PTHR21503">
    <property type="entry name" value="F-BOX-CONTAINING HYPOTHETICAL PROTEIN C.ELEGANS"/>
    <property type="match status" value="1"/>
</dbReference>
<dbReference type="EMBL" id="PDUG01000001">
    <property type="protein sequence ID" value="PIC53744.1"/>
    <property type="molecule type" value="Genomic_DNA"/>
</dbReference>
<evidence type="ECO:0000313" key="1">
    <source>
        <dbReference type="EMBL" id="PIC53744.1"/>
    </source>
</evidence>
<dbReference type="OrthoDB" id="10302810at2759"/>
<dbReference type="Proteomes" id="UP000230233">
    <property type="component" value="Chromosome I"/>
</dbReference>
<dbReference type="AlphaFoldDB" id="A0A2G5VPP5"/>
<sequence length="371" mass="42904">MNNPPLLRDATDKELAKASPRELFQMAQEWPRDHENIREMGLGLSDLYISENGKNGIKIIALVAKNFSDKSKFQVKNLRKDHANAIHFYIRKKTEKNPHFGLMEIDGVGFDGIDDYDIDKYKLYVDDLNLGVITLLDEIFLLFPEFLTRVFLGFSENKFQEILEFLGSRLEFRLVREVSILKTMSIGAWSAVMENLVAVQKVTMGKYANFGNFENNHSIRHVAISNGSGLPVYKLVRLDYEILKIRDFDGDYLDILDIVDSWKSGGKPKLKFLRLGFKKTMKSHDLRELKQTLGGKKRRREHAIEKMVYRVDKTTYSLKNAMDLKTEDYSATYILTRQSFKFFAWKNSVVPENCSEKFSDEDADSDDEESV</sequence>
<comment type="caution">
    <text evidence="1">The sequence shown here is derived from an EMBL/GenBank/DDBJ whole genome shotgun (WGS) entry which is preliminary data.</text>
</comment>
<gene>
    <name evidence="1" type="primary">Cnig_chr_I.g3314</name>
    <name evidence="1" type="ORF">B9Z55_003314</name>
</gene>
<evidence type="ECO:0000313" key="2">
    <source>
        <dbReference type="Proteomes" id="UP000230233"/>
    </source>
</evidence>
<name>A0A2G5VPP5_9PELO</name>
<reference evidence="2" key="1">
    <citation type="submission" date="2017-10" db="EMBL/GenBank/DDBJ databases">
        <title>Rapid genome shrinkage in a self-fertile nematode reveals novel sperm competition proteins.</title>
        <authorList>
            <person name="Yin D."/>
            <person name="Schwarz E.M."/>
            <person name="Thomas C.G."/>
            <person name="Felde R.L."/>
            <person name="Korf I.F."/>
            <person name="Cutter A.D."/>
            <person name="Schartner C.M."/>
            <person name="Ralston E.J."/>
            <person name="Meyer B.J."/>
            <person name="Haag E.S."/>
        </authorList>
    </citation>
    <scope>NUCLEOTIDE SEQUENCE [LARGE SCALE GENOMIC DNA]</scope>
    <source>
        <strain evidence="2">JU1422</strain>
    </source>
</reference>